<protein>
    <submittedName>
        <fullName evidence="2">Uncharacterized protein</fullName>
    </submittedName>
</protein>
<dbReference type="AlphaFoldDB" id="A0A4C1Z7B1"/>
<evidence type="ECO:0000256" key="1">
    <source>
        <dbReference type="SAM" id="MobiDB-lite"/>
    </source>
</evidence>
<feature type="compositionally biased region" description="Basic and acidic residues" evidence="1">
    <location>
        <begin position="48"/>
        <end position="58"/>
    </location>
</feature>
<name>A0A4C1Z7B1_EUMVA</name>
<dbReference type="Proteomes" id="UP000299102">
    <property type="component" value="Unassembled WGS sequence"/>
</dbReference>
<proteinExistence type="predicted"/>
<feature type="region of interest" description="Disordered" evidence="1">
    <location>
        <begin position="44"/>
        <end position="64"/>
    </location>
</feature>
<organism evidence="2 3">
    <name type="scientific">Eumeta variegata</name>
    <name type="common">Bagworm moth</name>
    <name type="synonym">Eumeta japonica</name>
    <dbReference type="NCBI Taxonomy" id="151549"/>
    <lineage>
        <taxon>Eukaryota</taxon>
        <taxon>Metazoa</taxon>
        <taxon>Ecdysozoa</taxon>
        <taxon>Arthropoda</taxon>
        <taxon>Hexapoda</taxon>
        <taxon>Insecta</taxon>
        <taxon>Pterygota</taxon>
        <taxon>Neoptera</taxon>
        <taxon>Endopterygota</taxon>
        <taxon>Lepidoptera</taxon>
        <taxon>Glossata</taxon>
        <taxon>Ditrysia</taxon>
        <taxon>Tineoidea</taxon>
        <taxon>Psychidae</taxon>
        <taxon>Oiketicinae</taxon>
        <taxon>Eumeta</taxon>
    </lineage>
</organism>
<evidence type="ECO:0000313" key="2">
    <source>
        <dbReference type="EMBL" id="GBP83570.1"/>
    </source>
</evidence>
<evidence type="ECO:0000313" key="3">
    <source>
        <dbReference type="Proteomes" id="UP000299102"/>
    </source>
</evidence>
<comment type="caution">
    <text evidence="2">The sequence shown here is derived from an EMBL/GenBank/DDBJ whole genome shotgun (WGS) entry which is preliminary data.</text>
</comment>
<sequence>MNICGSLHVLQAVSMSCDVLTAQYTVSARDLLPALYITDIESSVRVQRPTERPEDEGKQPTAERSLFSATTTASHPGPFPVEEYPSSTKIKLLSSTVKKLKTSLEFRPALGLPLRTFESVSPLQHQPRKLKSFENTYANSTTTTVRRVLLLSVNRVSRLAGGCGMTHDLQPLLSQDALYANCHTAKDTTRGNLLPFSMARIYISSPEEGPDLCLKDLTEVHCADIHVVLYLYDF</sequence>
<dbReference type="EMBL" id="BGZK01001626">
    <property type="protein sequence ID" value="GBP83570.1"/>
    <property type="molecule type" value="Genomic_DNA"/>
</dbReference>
<reference evidence="2 3" key="1">
    <citation type="journal article" date="2019" name="Commun. Biol.">
        <title>The bagworm genome reveals a unique fibroin gene that provides high tensile strength.</title>
        <authorList>
            <person name="Kono N."/>
            <person name="Nakamura H."/>
            <person name="Ohtoshi R."/>
            <person name="Tomita M."/>
            <person name="Numata K."/>
            <person name="Arakawa K."/>
        </authorList>
    </citation>
    <scope>NUCLEOTIDE SEQUENCE [LARGE SCALE GENOMIC DNA]</scope>
</reference>
<keyword evidence="3" id="KW-1185">Reference proteome</keyword>
<accession>A0A4C1Z7B1</accession>
<gene>
    <name evidence="2" type="ORF">EVAR_65658_1</name>
</gene>